<evidence type="ECO:0000313" key="2">
    <source>
        <dbReference type="EMBL" id="EME71961.1"/>
    </source>
</evidence>
<keyword evidence="3" id="KW-1185">Reference proteome</keyword>
<dbReference type="EMBL" id="AONQ01000001">
    <property type="protein sequence ID" value="EME71961.1"/>
    <property type="molecule type" value="Genomic_DNA"/>
</dbReference>
<gene>
    <name evidence="2" type="ORF">H261_00240</name>
</gene>
<dbReference type="RefSeq" id="WP_008613001.1">
    <property type="nucleotide sequence ID" value="NZ_AONQ01000001.1"/>
</dbReference>
<evidence type="ECO:0000313" key="3">
    <source>
        <dbReference type="Proteomes" id="UP000011744"/>
    </source>
</evidence>
<accession>M2YFT6</accession>
<dbReference type="SUPFAM" id="SSF50475">
    <property type="entry name" value="FMN-binding split barrel"/>
    <property type="match status" value="1"/>
</dbReference>
<protein>
    <submittedName>
        <fullName evidence="2">Flavin-nucleotide-binding protein</fullName>
    </submittedName>
</protein>
<dbReference type="Pfam" id="PF12900">
    <property type="entry name" value="Pyridox_ox_2"/>
    <property type="match status" value="1"/>
</dbReference>
<sequence length="216" mass="22769">MLARTDRTTFRQRPQRGSFDPAVIAAILDEALVCTVAFVEDGRPVGIPTTHWRMGDRVLFHGGQGSRLAKAMAAGAELCITATLVDGMVLARSAFHHSMNYRSVVLFGRAVEVTDPAEKEAAFAALIDKLAPGRSAAVRPVTAKELAATRLLALAITEGSAKTRSGPPVDDEADISWPVWAGVVPVMQARGEPVADGGGEGASSSRGETPWNHASV</sequence>
<organism evidence="2 3">
    <name type="scientific">Paramagnetospirillum caucaseum</name>
    <dbReference type="NCBI Taxonomy" id="1244869"/>
    <lineage>
        <taxon>Bacteria</taxon>
        <taxon>Pseudomonadati</taxon>
        <taxon>Pseudomonadota</taxon>
        <taxon>Alphaproteobacteria</taxon>
        <taxon>Rhodospirillales</taxon>
        <taxon>Magnetospirillaceae</taxon>
        <taxon>Paramagnetospirillum</taxon>
    </lineage>
</organism>
<comment type="caution">
    <text evidence="2">The sequence shown here is derived from an EMBL/GenBank/DDBJ whole genome shotgun (WGS) entry which is preliminary data.</text>
</comment>
<proteinExistence type="predicted"/>
<feature type="region of interest" description="Disordered" evidence="1">
    <location>
        <begin position="191"/>
        <end position="216"/>
    </location>
</feature>
<dbReference type="OrthoDB" id="116031at2"/>
<dbReference type="PANTHER" id="PTHR34071">
    <property type="entry name" value="5-NITROIMIDAZOLE ANTIBIOTICS RESISTANCE PROTEIN, NIMA-FAMILY-RELATED PROTEIN-RELATED"/>
    <property type="match status" value="1"/>
</dbReference>
<dbReference type="InterPro" id="IPR024747">
    <property type="entry name" value="Pyridox_Oxase-rel"/>
</dbReference>
<dbReference type="PANTHER" id="PTHR34071:SF2">
    <property type="entry name" value="FLAVIN-NUCLEOTIDE-BINDING PROTEIN"/>
    <property type="match status" value="1"/>
</dbReference>
<name>M2YFT6_9PROT</name>
<dbReference type="InterPro" id="IPR012349">
    <property type="entry name" value="Split_barrel_FMN-bd"/>
</dbReference>
<evidence type="ECO:0000256" key="1">
    <source>
        <dbReference type="SAM" id="MobiDB-lite"/>
    </source>
</evidence>
<reference evidence="2 3" key="1">
    <citation type="journal article" date="2014" name="Genome Announc.">
        <title>Draft Genome Sequence of Magnetospirillum sp. Strain SO-1, a Freshwater Magnetotactic Bacterium Isolated from the Ol'khovka River, Russia.</title>
        <authorList>
            <person name="Grouzdev D.S."/>
            <person name="Dziuba M.V."/>
            <person name="Sukhacheva M.S."/>
            <person name="Mardanov A.V."/>
            <person name="Beletskiy A.V."/>
            <person name="Kuznetsov B.B."/>
            <person name="Skryabin K.G."/>
        </authorList>
    </citation>
    <scope>NUCLEOTIDE SEQUENCE [LARGE SCALE GENOMIC DNA]</scope>
    <source>
        <strain evidence="2 3">SO-1</strain>
    </source>
</reference>
<dbReference type="AlphaFoldDB" id="M2YFT6"/>
<dbReference type="Proteomes" id="UP000011744">
    <property type="component" value="Unassembled WGS sequence"/>
</dbReference>
<dbReference type="PATRIC" id="fig|1244869.3.peg.44"/>
<dbReference type="STRING" id="1244869.H261_00240"/>
<dbReference type="Gene3D" id="2.30.110.10">
    <property type="entry name" value="Electron Transport, Fmn-binding Protein, Chain A"/>
    <property type="match status" value="1"/>
</dbReference>
<dbReference type="eggNOG" id="COG3467">
    <property type="taxonomic scope" value="Bacteria"/>
</dbReference>